<sequence>MDSIQSCPICSNPIVGRTDKIYCSLECKRASDYEKRKVEEKLFISIDRQLKTNRKILKKYNRVGKTTLRKEELIKEGFNPNYFTHYWKNSNGDIYLFVYDYGFLALKENLKDKYLIVQWQAYMSK</sequence>
<dbReference type="RefSeq" id="WP_160634365.1">
    <property type="nucleotide sequence ID" value="NZ_WWNE01000018.1"/>
</dbReference>
<accession>A0A6N9NNG9</accession>
<protein>
    <recommendedName>
        <fullName evidence="3">DUF2116 family Zn-ribbon domain-containing protein</fullName>
    </recommendedName>
</protein>
<name>A0A6N9NNG9_9FLAO</name>
<evidence type="ECO:0008006" key="3">
    <source>
        <dbReference type="Google" id="ProtNLM"/>
    </source>
</evidence>
<comment type="caution">
    <text evidence="1">The sequence shown here is derived from an EMBL/GenBank/DDBJ whole genome shotgun (WGS) entry which is preliminary data.</text>
</comment>
<gene>
    <name evidence="1" type="ORF">GQN54_14930</name>
</gene>
<organism evidence="1 2">
    <name type="scientific">Acidiluteibacter ferrifornacis</name>
    <dbReference type="NCBI Taxonomy" id="2692424"/>
    <lineage>
        <taxon>Bacteria</taxon>
        <taxon>Pseudomonadati</taxon>
        <taxon>Bacteroidota</taxon>
        <taxon>Flavobacteriia</taxon>
        <taxon>Flavobacteriales</taxon>
        <taxon>Cryomorphaceae</taxon>
        <taxon>Acidiluteibacter</taxon>
    </lineage>
</organism>
<dbReference type="Proteomes" id="UP000470771">
    <property type="component" value="Unassembled WGS sequence"/>
</dbReference>
<reference evidence="1 2" key="1">
    <citation type="submission" date="2019-12" db="EMBL/GenBank/DDBJ databases">
        <authorList>
            <person name="Zhao J."/>
        </authorList>
    </citation>
    <scope>NUCLEOTIDE SEQUENCE [LARGE SCALE GENOMIC DNA]</scope>
    <source>
        <strain evidence="1 2">S-15</strain>
    </source>
</reference>
<evidence type="ECO:0000313" key="1">
    <source>
        <dbReference type="EMBL" id="NBG67419.1"/>
    </source>
</evidence>
<dbReference type="AlphaFoldDB" id="A0A6N9NNG9"/>
<keyword evidence="2" id="KW-1185">Reference proteome</keyword>
<evidence type="ECO:0000313" key="2">
    <source>
        <dbReference type="Proteomes" id="UP000470771"/>
    </source>
</evidence>
<proteinExistence type="predicted"/>
<dbReference type="EMBL" id="WWNE01000018">
    <property type="protein sequence ID" value="NBG67419.1"/>
    <property type="molecule type" value="Genomic_DNA"/>
</dbReference>